<dbReference type="Proteomes" id="UP000295146">
    <property type="component" value="Unassembled WGS sequence"/>
</dbReference>
<gene>
    <name evidence="2" type="ORF">EV653_5435</name>
</gene>
<evidence type="ECO:0000259" key="1">
    <source>
        <dbReference type="Pfam" id="PF18029"/>
    </source>
</evidence>
<dbReference type="EMBL" id="SODP01000002">
    <property type="protein sequence ID" value="TDW71353.1"/>
    <property type="molecule type" value="Genomic_DNA"/>
</dbReference>
<dbReference type="PANTHER" id="PTHR35908:SF1">
    <property type="entry name" value="CONSERVED PROTEIN"/>
    <property type="match status" value="1"/>
</dbReference>
<reference evidence="2 3" key="1">
    <citation type="submission" date="2019-03" db="EMBL/GenBank/DDBJ databases">
        <title>Genomic Encyclopedia of Type Strains, Phase III (KMG-III): the genomes of soil and plant-associated and newly described type strains.</title>
        <authorList>
            <person name="Whitman W."/>
        </authorList>
    </citation>
    <scope>NUCLEOTIDE SEQUENCE [LARGE SCALE GENOMIC DNA]</scope>
    <source>
        <strain evidence="2 3">VKM Ac-2573</strain>
    </source>
</reference>
<protein>
    <recommendedName>
        <fullName evidence="1">Glyoxalase-like domain-containing protein</fullName>
    </recommendedName>
</protein>
<dbReference type="Gene3D" id="3.10.180.10">
    <property type="entry name" value="2,3-Dihydroxybiphenyl 1,2-Dioxygenase, domain 1"/>
    <property type="match status" value="2"/>
</dbReference>
<dbReference type="Pfam" id="PF18029">
    <property type="entry name" value="Glyoxalase_6"/>
    <property type="match status" value="2"/>
</dbReference>
<dbReference type="PANTHER" id="PTHR35908">
    <property type="entry name" value="HYPOTHETICAL FUSION PROTEIN"/>
    <property type="match status" value="1"/>
</dbReference>
<accession>A0A4R8CCM0</accession>
<name>A0A4R8CCM0_9ACTN</name>
<organism evidence="2 3">
    <name type="scientific">Kribbella pratensis</name>
    <dbReference type="NCBI Taxonomy" id="2512112"/>
    <lineage>
        <taxon>Bacteria</taxon>
        <taxon>Bacillati</taxon>
        <taxon>Actinomycetota</taxon>
        <taxon>Actinomycetes</taxon>
        <taxon>Propionibacteriales</taxon>
        <taxon>Kribbellaceae</taxon>
        <taxon>Kribbella</taxon>
    </lineage>
</organism>
<dbReference type="InterPro" id="IPR041581">
    <property type="entry name" value="Glyoxalase_6"/>
</dbReference>
<dbReference type="SUPFAM" id="SSF54593">
    <property type="entry name" value="Glyoxalase/Bleomycin resistance protein/Dihydroxybiphenyl dioxygenase"/>
    <property type="match status" value="2"/>
</dbReference>
<comment type="caution">
    <text evidence="2">The sequence shown here is derived from an EMBL/GenBank/DDBJ whole genome shotgun (WGS) entry which is preliminary data.</text>
</comment>
<evidence type="ECO:0000313" key="2">
    <source>
        <dbReference type="EMBL" id="TDW71353.1"/>
    </source>
</evidence>
<keyword evidence="3" id="KW-1185">Reference proteome</keyword>
<sequence length="231" mass="25090">MSLTIRNVVFACPGDTPESYDRGARPVATFYADLLGMEIIREDWFVIGGGASDLQLAFGDGPIDYQPPGWPDGAQQMHLDLAVPSSFAPPGAQLLRDNGEWRVYADPIGHPFCLYSEPADRAEIRRIVIDCPDPQALAAFYSSLLDRPERSLDTPSRVVLAGTPELAFQQSTSPAPRWPDPAYPQQVHLDLFTSDVPAARAHALSVGAEALQTSGPDHHVYADPAGHPFCI</sequence>
<dbReference type="InterPro" id="IPR029068">
    <property type="entry name" value="Glyas_Bleomycin-R_OHBP_Dase"/>
</dbReference>
<dbReference type="RefSeq" id="WP_166679566.1">
    <property type="nucleotide sequence ID" value="NZ_SODP01000002.1"/>
</dbReference>
<feature type="domain" description="Glyoxalase-like" evidence="1">
    <location>
        <begin position="23"/>
        <end position="114"/>
    </location>
</feature>
<dbReference type="AlphaFoldDB" id="A0A4R8CCM0"/>
<proteinExistence type="predicted"/>
<evidence type="ECO:0000313" key="3">
    <source>
        <dbReference type="Proteomes" id="UP000295146"/>
    </source>
</evidence>
<feature type="domain" description="Glyoxalase-like" evidence="1">
    <location>
        <begin position="127"/>
        <end position="231"/>
    </location>
</feature>